<dbReference type="EMBL" id="CABPSH010000012">
    <property type="protein sequence ID" value="VVE37223.1"/>
    <property type="molecule type" value="Genomic_DNA"/>
</dbReference>
<name>A0A5E4XLS4_9BURK</name>
<reference evidence="1 2" key="1">
    <citation type="submission" date="2019-08" db="EMBL/GenBank/DDBJ databases">
        <authorList>
            <person name="Peeters C."/>
        </authorList>
    </citation>
    <scope>NUCLEOTIDE SEQUENCE [LARGE SCALE GENOMIC DNA]</scope>
    <source>
        <strain evidence="1 2">LMG 31012</strain>
    </source>
</reference>
<gene>
    <name evidence="1" type="ORF">PEP31012_03994</name>
</gene>
<protein>
    <submittedName>
        <fullName evidence="1">Uncharacterized protein</fullName>
    </submittedName>
</protein>
<dbReference type="AlphaFoldDB" id="A0A5E4XLS4"/>
<organism evidence="1 2">
    <name type="scientific">Pandoraea eparura</name>
    <dbReference type="NCBI Taxonomy" id="2508291"/>
    <lineage>
        <taxon>Bacteria</taxon>
        <taxon>Pseudomonadati</taxon>
        <taxon>Pseudomonadota</taxon>
        <taxon>Betaproteobacteria</taxon>
        <taxon>Burkholderiales</taxon>
        <taxon>Burkholderiaceae</taxon>
        <taxon>Pandoraea</taxon>
    </lineage>
</organism>
<evidence type="ECO:0000313" key="2">
    <source>
        <dbReference type="Proteomes" id="UP000400981"/>
    </source>
</evidence>
<keyword evidence="2" id="KW-1185">Reference proteome</keyword>
<sequence length="462" mass="51465">MSTTQPHIDSCPPFTSRLLPVAKEDAPPSQAPSRKSRSILPRFCTCHVCSDVQTAQLKYVSGSLLGKRRNDSVSESLVGTLGFCQQHTSDLSIVLAGNTVFRTRAITAVDWFEQIFASLPQTTDKVRTMVFGARHKCPACWYRKQREGQSLARFFRSLPQDRKASDRLLATQLCLDHLRAAVTCVSVETVAQALRIARLRIRKLDDRYGTWSLDGQQLARVPRLFSLERASLLEELVRADLRDASAGSRVPAGHYPLDAISSTTIGCVICDAVVSAQKLWRERFVHAVEQQQPLWLVSPTCTKHVAEVLMSPDEDCQYAAWSSHKSMLAKGIKPRPHKTPQSARRFRRSASWNLAVIDEVSDSERALEVLDAEDFELDAPPLRDAACPACDAEAIAQMKALLRTSRLLHQGVSPGEVCLKHFAEIFILEPDHVVRTNLVASQVCRLRRLVDRDPVGAFGTFS</sequence>
<evidence type="ECO:0000313" key="1">
    <source>
        <dbReference type="EMBL" id="VVE37223.1"/>
    </source>
</evidence>
<proteinExistence type="predicted"/>
<accession>A0A5E4XLS4</accession>
<dbReference type="Proteomes" id="UP000400981">
    <property type="component" value="Unassembled WGS sequence"/>
</dbReference>